<dbReference type="InParanoid" id="C3YD55"/>
<dbReference type="SUPFAM" id="SSF109604">
    <property type="entry name" value="HD-domain/PDEase-like"/>
    <property type="match status" value="1"/>
</dbReference>
<feature type="binding site" evidence="12">
    <location>
        <position position="23"/>
    </location>
    <ligand>
        <name>substrate</name>
    </ligand>
</feature>
<dbReference type="EC" id="1.13.99.1" evidence="4 14"/>
<feature type="binding site" evidence="13">
    <location>
        <position position="100"/>
    </location>
    <ligand>
        <name>Fe cation</name>
        <dbReference type="ChEBI" id="CHEBI:24875"/>
        <label>1</label>
    </ligand>
</feature>
<sequence>MTTILDPSPVHRPDMEGCDKNFRNFEVCNQNSEEVNSHTDQVRNTYQLMHTHQTVDFVRRKMEQWCKLDHAQMTMLECLEELNNLVDESDPDVDVPNIYHAFQTAESIREKHPDNDWLQLTGLIHDAGKIMAIWGEPQWCVVGDTFPTGCLPAESVVFRHSTFQDNPDMKDPKFNTKLGMYEENCGLDKVLMSWGHDEYMYRVLKGNNAKLPEEALYAIRFHSFYPWHGSGDYDYLSCNVPFRLTVPNRCVFSCSKFDLYSKADDLPDIDALKPYYQGLIDKYIPGKLRW</sequence>
<feature type="binding site" evidence="12">
    <location>
        <begin position="87"/>
        <end position="89"/>
    </location>
    <ligand>
        <name>substrate</name>
    </ligand>
</feature>
<evidence type="ECO:0000256" key="14">
    <source>
        <dbReference type="RuleBase" id="RU367039"/>
    </source>
</evidence>
<feature type="binding site" evidence="13">
    <location>
        <position position="125"/>
    </location>
    <ligand>
        <name>Fe cation</name>
        <dbReference type="ChEBI" id="CHEBI:24875"/>
        <label>1</label>
    </ligand>
</feature>
<feature type="binding site" evidence="12">
    <location>
        <begin position="222"/>
        <end position="223"/>
    </location>
    <ligand>
        <name>substrate</name>
    </ligand>
</feature>
<feature type="binding site" evidence="13">
    <location>
        <position position="222"/>
    </location>
    <ligand>
        <name>Fe cation</name>
        <dbReference type="ChEBI" id="CHEBI:24875"/>
        <label>1</label>
    </ligand>
</feature>
<gene>
    <name evidence="15" type="ORF">BRAFLDRAFT_279937</name>
</gene>
<evidence type="ECO:0000256" key="2">
    <source>
        <dbReference type="ARBA" id="ARBA00005167"/>
    </source>
</evidence>
<evidence type="ECO:0000256" key="10">
    <source>
        <dbReference type="ARBA" id="ARBA00029668"/>
    </source>
</evidence>
<protein>
    <recommendedName>
        <fullName evidence="5 14">Inositol oxygenase</fullName>
        <ecNumber evidence="4 14">1.13.99.1</ecNumber>
    </recommendedName>
    <alternativeName>
        <fullName evidence="10 14">Myo-inositol oxygenase</fullName>
    </alternativeName>
</protein>
<dbReference type="GO" id="GO:0050113">
    <property type="term" value="F:inositol oxygenase activity"/>
    <property type="evidence" value="ECO:0007669"/>
    <property type="project" value="UniProtKB-UniRule"/>
</dbReference>
<evidence type="ECO:0000256" key="8">
    <source>
        <dbReference type="ARBA" id="ARBA00023002"/>
    </source>
</evidence>
<comment type="subcellular location">
    <subcellularLocation>
        <location evidence="1 14">Cytoplasm</location>
    </subcellularLocation>
</comment>
<name>C3YD55_BRAFL</name>
<dbReference type="EMBL" id="GG666503">
    <property type="protein sequence ID" value="EEN61666.1"/>
    <property type="molecule type" value="Genomic_DNA"/>
</dbReference>
<keyword evidence="7 13" id="KW-0479">Metal-binding</keyword>
<evidence type="ECO:0000256" key="1">
    <source>
        <dbReference type="ARBA" id="ARBA00004496"/>
    </source>
</evidence>
<evidence type="ECO:0000256" key="9">
    <source>
        <dbReference type="ARBA" id="ARBA00023004"/>
    </source>
</evidence>
<dbReference type="InterPro" id="IPR007828">
    <property type="entry name" value="Inositol_oxygenase"/>
</dbReference>
<evidence type="ECO:0000256" key="12">
    <source>
        <dbReference type="PIRSR" id="PIRSR607828-1"/>
    </source>
</evidence>
<accession>C3YD55</accession>
<organism>
    <name type="scientific">Branchiostoma floridae</name>
    <name type="common">Florida lancelet</name>
    <name type="synonym">Amphioxus</name>
    <dbReference type="NCBI Taxonomy" id="7739"/>
    <lineage>
        <taxon>Eukaryota</taxon>
        <taxon>Metazoa</taxon>
        <taxon>Chordata</taxon>
        <taxon>Cephalochordata</taxon>
        <taxon>Leptocardii</taxon>
        <taxon>Amphioxiformes</taxon>
        <taxon>Branchiostomatidae</taxon>
        <taxon>Branchiostoma</taxon>
    </lineage>
</organism>
<dbReference type="GO" id="GO:0005506">
    <property type="term" value="F:iron ion binding"/>
    <property type="evidence" value="ECO:0007669"/>
    <property type="project" value="InterPro"/>
</dbReference>
<dbReference type="Pfam" id="PF05153">
    <property type="entry name" value="MIOX"/>
    <property type="match status" value="1"/>
</dbReference>
<dbReference type="AlphaFoldDB" id="C3YD55"/>
<reference evidence="15" key="1">
    <citation type="journal article" date="2008" name="Nature">
        <title>The amphioxus genome and the evolution of the chordate karyotype.</title>
        <authorList>
            <consortium name="US DOE Joint Genome Institute (JGI-PGF)"/>
            <person name="Putnam N.H."/>
            <person name="Butts T."/>
            <person name="Ferrier D.E.K."/>
            <person name="Furlong R.F."/>
            <person name="Hellsten U."/>
            <person name="Kawashima T."/>
            <person name="Robinson-Rechavi M."/>
            <person name="Shoguchi E."/>
            <person name="Terry A."/>
            <person name="Yu J.-K."/>
            <person name="Benito-Gutierrez E.L."/>
            <person name="Dubchak I."/>
            <person name="Garcia-Fernandez J."/>
            <person name="Gibson-Brown J.J."/>
            <person name="Grigoriev I.V."/>
            <person name="Horton A.C."/>
            <person name="de Jong P.J."/>
            <person name="Jurka J."/>
            <person name="Kapitonov V.V."/>
            <person name="Kohara Y."/>
            <person name="Kuroki Y."/>
            <person name="Lindquist E."/>
            <person name="Lucas S."/>
            <person name="Osoegawa K."/>
            <person name="Pennacchio L.A."/>
            <person name="Salamov A.A."/>
            <person name="Satou Y."/>
            <person name="Sauka-Spengler T."/>
            <person name="Schmutz J."/>
            <person name="Shin-I T."/>
            <person name="Toyoda A."/>
            <person name="Bronner-Fraser M."/>
            <person name="Fujiyama A."/>
            <person name="Holland L.Z."/>
            <person name="Holland P.W.H."/>
            <person name="Satoh N."/>
            <person name="Rokhsar D.S."/>
        </authorList>
    </citation>
    <scope>NUCLEOTIDE SEQUENCE [LARGE SCALE GENOMIC DNA]</scope>
    <source>
        <strain evidence="15">S238N-H82</strain>
        <tissue evidence="15">Testes</tissue>
    </source>
</reference>
<keyword evidence="9 13" id="KW-0408">Iron</keyword>
<feature type="binding site" evidence="13">
    <location>
        <position position="126"/>
    </location>
    <ligand>
        <name>Fe cation</name>
        <dbReference type="ChEBI" id="CHEBI:24875"/>
        <label>1</label>
    </ligand>
</feature>
<keyword evidence="8 14" id="KW-0560">Oxidoreductase</keyword>
<dbReference type="eggNOG" id="KOG1573">
    <property type="taxonomic scope" value="Eukaryota"/>
</dbReference>
<evidence type="ECO:0000256" key="3">
    <source>
        <dbReference type="ARBA" id="ARBA00005286"/>
    </source>
</evidence>
<evidence type="ECO:0000256" key="11">
    <source>
        <dbReference type="ARBA" id="ARBA00048271"/>
    </source>
</evidence>
<evidence type="ECO:0000256" key="6">
    <source>
        <dbReference type="ARBA" id="ARBA00022490"/>
    </source>
</evidence>
<proteinExistence type="inferred from homology"/>
<dbReference type="PANTHER" id="PTHR12588:SF0">
    <property type="entry name" value="INOSITOL OXYGENASE"/>
    <property type="match status" value="1"/>
</dbReference>
<feature type="binding site" evidence="12">
    <location>
        <begin position="143"/>
        <end position="144"/>
    </location>
    <ligand>
        <name>substrate</name>
    </ligand>
</feature>
<comment type="cofactor">
    <cofactor evidence="13 14">
        <name>Fe cation</name>
        <dbReference type="ChEBI" id="CHEBI:24875"/>
    </cofactor>
    <text evidence="13 14">Binds 2 iron ions per subunit.</text>
</comment>
<evidence type="ECO:0000256" key="5">
    <source>
        <dbReference type="ARBA" id="ARBA00019269"/>
    </source>
</evidence>
<dbReference type="UniPathway" id="UPA00111">
    <property type="reaction ID" value="UER00527"/>
</dbReference>
<feature type="binding site" evidence="13">
    <location>
        <position position="196"/>
    </location>
    <ligand>
        <name>Fe cation</name>
        <dbReference type="ChEBI" id="CHEBI:24875"/>
        <label>1</label>
    </ligand>
</feature>
<dbReference type="GO" id="GO:0019310">
    <property type="term" value="P:inositol catabolic process"/>
    <property type="evidence" value="ECO:0007669"/>
    <property type="project" value="UniProtKB-UniRule"/>
</dbReference>
<evidence type="ECO:0000256" key="4">
    <source>
        <dbReference type="ARBA" id="ARBA00011919"/>
    </source>
</evidence>
<evidence type="ECO:0000256" key="7">
    <source>
        <dbReference type="ARBA" id="ARBA00022723"/>
    </source>
</evidence>
<dbReference type="GO" id="GO:0005737">
    <property type="term" value="C:cytoplasm"/>
    <property type="evidence" value="ECO:0007669"/>
    <property type="project" value="UniProtKB-SubCell"/>
</dbReference>
<evidence type="ECO:0000313" key="15">
    <source>
        <dbReference type="EMBL" id="EEN61666.1"/>
    </source>
</evidence>
<keyword evidence="6 14" id="KW-0963">Cytoplasm</keyword>
<comment type="pathway">
    <text evidence="2 14">Polyol metabolism; myo-inositol degradation into D-glucuronate; D-glucuronate from myo-inositol: step 1/1.</text>
</comment>
<comment type="similarity">
    <text evidence="3 14">Belongs to the myo-inositol oxygenase family.</text>
</comment>
<feature type="binding site" evidence="12">
    <location>
        <position position="129"/>
    </location>
    <ligand>
        <name>substrate</name>
    </ligand>
</feature>
<dbReference type="PANTHER" id="PTHR12588">
    <property type="entry name" value="MYOINOSITOL OXYGENASE"/>
    <property type="match status" value="1"/>
</dbReference>
<evidence type="ECO:0000256" key="13">
    <source>
        <dbReference type="PIRSR" id="PIRSR607828-2"/>
    </source>
</evidence>
<comment type="catalytic activity">
    <reaction evidence="11 14">
        <text>myo-inositol + O2 = D-glucuronate + H2O + H(+)</text>
        <dbReference type="Rhea" id="RHEA:23696"/>
        <dbReference type="ChEBI" id="CHEBI:15377"/>
        <dbReference type="ChEBI" id="CHEBI:15378"/>
        <dbReference type="ChEBI" id="CHEBI:15379"/>
        <dbReference type="ChEBI" id="CHEBI:17268"/>
        <dbReference type="ChEBI" id="CHEBI:58720"/>
        <dbReference type="EC" id="1.13.99.1"/>
    </reaction>
</comment>
<feature type="binding site" evidence="13">
    <location>
        <position position="258"/>
    </location>
    <ligand>
        <name>Fe cation</name>
        <dbReference type="ChEBI" id="CHEBI:24875"/>
        <label>1</label>
    </ligand>
</feature>